<sequence length="544" mass="62642">MQLIRRNQIDFGKIDAKSAMVTRDKKARSLFLETFVFPPTIDMAAFSKGDRYLVYGTKGSGKTALLRYLMEKEKEHGSATKIVVFTDDVSSQDKEKIASQIDFESVVTPDAEDQNDLRDMWKLYILKCICDIFHDNPYKCNDIAKIIKIRELLYDVFEGSDKGILDKIRSKIRTGTFRLKLGASDLAEFEGTINYVDGDDKSVTLNYTRFADTAFNAICSVDYPEDVKFCLYIDELNLSMLGQKQHKKDSLLIRDLILTIGNINRIFTERSIPIFIYAAVRVEVAKAINVSRNEIDKYLLDHGQQVRWHNGLEIERYPLFKIIESRIAGLEKKARGIENPPSEIWKSYFASNIFGVSPKRFLSEITWCNPRDLVNLFNLAQTAQLHLQKYDTEVFNSVAHEYSERVWSERAEELNAEHSMTVVNAIRRLLTAAGFDHFKVDSLKTRADGMSGFDQVLTQVINTVGIEKICRDLYHVGVIGQSLPLNVRTAKETEARKKFNQTWFYRDNREFDPTSWLFVHPALYPAFKLPNWNARHFAKDPRLA</sequence>
<dbReference type="RefSeq" id="WP_162936651.1">
    <property type="nucleotide sequence ID" value="NZ_LT009748.1"/>
</dbReference>
<name>A0A1S7PEH5_9HYPH</name>
<dbReference type="SUPFAM" id="SSF52540">
    <property type="entry name" value="P-loop containing nucleoside triphosphate hydrolases"/>
    <property type="match status" value="1"/>
</dbReference>
<proteinExistence type="predicted"/>
<evidence type="ECO:0000313" key="1">
    <source>
        <dbReference type="EMBL" id="CUX20211.1"/>
    </source>
</evidence>
<dbReference type="EMBL" id="FBWG01000007">
    <property type="protein sequence ID" value="CUX20211.1"/>
    <property type="molecule type" value="Genomic_DNA"/>
</dbReference>
<evidence type="ECO:0000313" key="2">
    <source>
        <dbReference type="Proteomes" id="UP000191987"/>
    </source>
</evidence>
<dbReference type="AlphaFoldDB" id="A0A1S7PEH5"/>
<dbReference type="InterPro" id="IPR059206">
    <property type="entry name" value="Sll1717-like"/>
</dbReference>
<dbReference type="Proteomes" id="UP000191987">
    <property type="component" value="Unassembled WGS sequence"/>
</dbReference>
<dbReference type="NCBIfam" id="NF047389">
    <property type="entry name" value="ATPase_Sll1717"/>
    <property type="match status" value="1"/>
</dbReference>
<accession>A0A1S7PEH5</accession>
<reference evidence="1 2" key="1">
    <citation type="submission" date="2016-01" db="EMBL/GenBank/DDBJ databases">
        <authorList>
            <person name="Oliw E.H."/>
        </authorList>
    </citation>
    <scope>NUCLEOTIDE SEQUENCE [LARGE SCALE GENOMIC DNA]</scope>
    <source>
        <strain evidence="1 2">Zutra 3-1</strain>
    </source>
</reference>
<gene>
    <name evidence="1" type="ORF">AGR7C_Cc150067</name>
</gene>
<dbReference type="InterPro" id="IPR027417">
    <property type="entry name" value="P-loop_NTPase"/>
</dbReference>
<organism evidence="1 2">
    <name type="scientific">Agrobacterium deltaense Zutra 3/1</name>
    <dbReference type="NCBI Taxonomy" id="1183427"/>
    <lineage>
        <taxon>Bacteria</taxon>
        <taxon>Pseudomonadati</taxon>
        <taxon>Pseudomonadota</taxon>
        <taxon>Alphaproteobacteria</taxon>
        <taxon>Hyphomicrobiales</taxon>
        <taxon>Rhizobiaceae</taxon>
        <taxon>Rhizobium/Agrobacterium group</taxon>
        <taxon>Agrobacterium</taxon>
    </lineage>
</organism>
<protein>
    <submittedName>
        <fullName evidence="1">Uncharacterized protein</fullName>
    </submittedName>
</protein>